<reference evidence="2" key="1">
    <citation type="journal article" date="2013" name="Environ. Microbiol.">
        <title>Microbiota from the distal guts of lean and obese adolescents exhibit partial functional redundancy besides clear differences in community structure.</title>
        <authorList>
            <person name="Ferrer M."/>
            <person name="Ruiz A."/>
            <person name="Lanza F."/>
            <person name="Haange S.B."/>
            <person name="Oberbach A."/>
            <person name="Till H."/>
            <person name="Bargiela R."/>
            <person name="Campoy C."/>
            <person name="Segura M.T."/>
            <person name="Richter M."/>
            <person name="von Bergen M."/>
            <person name="Seifert J."/>
            <person name="Suarez A."/>
        </authorList>
    </citation>
    <scope>NUCLEOTIDE SEQUENCE</scope>
</reference>
<sequence length="272" mass="30156">FGANGITGMIFYIAVVAAAGLQLGFGIEMFTLPYILLLVILPLGVMMFKEPLAHLVANSIKRNVVNLKHKTVADAAIMASDTMSEELLRKTREDLEKLNDLKFVRAVYGKMPRESYDKLGYFTDKEFVFIPITENDDNVYGVYFVSKQHRAMVDDIFAGLYFERMKMPAELTSPGRPDQNDKDKPKEKKSVGNFIIEGVIELFETCLSYLTNTMSFLRVGGFILSHAGMMLVVGVLAGDGGVGTVIVQILGNAFVIGMEGFLVGIQVLRLEF</sequence>
<dbReference type="EMBL" id="AJWZ01000199">
    <property type="protein sequence ID" value="EKC77590.1"/>
    <property type="molecule type" value="Genomic_DNA"/>
</dbReference>
<feature type="transmembrane region" description="Helical" evidence="1">
    <location>
        <begin position="7"/>
        <end position="25"/>
    </location>
</feature>
<dbReference type="AlphaFoldDB" id="K1UH30"/>
<feature type="transmembrane region" description="Helical" evidence="1">
    <location>
        <begin position="31"/>
        <end position="48"/>
    </location>
</feature>
<gene>
    <name evidence="2" type="ORF">OBE_00282</name>
</gene>
<proteinExistence type="predicted"/>
<accession>K1UH30</accession>
<feature type="transmembrane region" description="Helical" evidence="1">
    <location>
        <begin position="216"/>
        <end position="237"/>
    </location>
</feature>
<evidence type="ECO:0000256" key="1">
    <source>
        <dbReference type="SAM" id="Phobius"/>
    </source>
</evidence>
<name>K1UH30_9ZZZZ</name>
<protein>
    <submittedName>
        <fullName evidence="2">Archaeal/vacuolar-type H+-ATPase subunit I</fullName>
    </submittedName>
</protein>
<comment type="caution">
    <text evidence="2">The sequence shown here is derived from an EMBL/GenBank/DDBJ whole genome shotgun (WGS) entry which is preliminary data.</text>
</comment>
<feature type="non-terminal residue" evidence="2">
    <location>
        <position position="1"/>
    </location>
</feature>
<feature type="non-terminal residue" evidence="2">
    <location>
        <position position="272"/>
    </location>
</feature>
<organism evidence="2">
    <name type="scientific">human gut metagenome</name>
    <dbReference type="NCBI Taxonomy" id="408170"/>
    <lineage>
        <taxon>unclassified sequences</taxon>
        <taxon>metagenomes</taxon>
        <taxon>organismal metagenomes</taxon>
    </lineage>
</organism>
<keyword evidence="1" id="KW-1133">Transmembrane helix</keyword>
<keyword evidence="1" id="KW-0472">Membrane</keyword>
<keyword evidence="1" id="KW-0812">Transmembrane</keyword>
<feature type="transmembrane region" description="Helical" evidence="1">
    <location>
        <begin position="249"/>
        <end position="268"/>
    </location>
</feature>
<evidence type="ECO:0000313" key="2">
    <source>
        <dbReference type="EMBL" id="EKC77590.1"/>
    </source>
</evidence>